<accession>A0A9J6ZEU8</accession>
<gene>
    <name evidence="1" type="ORF">NAG76_22545</name>
</gene>
<dbReference type="KEGG" id="plig:NAG76_22545"/>
<evidence type="ECO:0000313" key="2">
    <source>
        <dbReference type="Proteomes" id="UP001056756"/>
    </source>
</evidence>
<dbReference type="EMBL" id="CP097899">
    <property type="protein sequence ID" value="URN94559.1"/>
    <property type="molecule type" value="Genomic_DNA"/>
</dbReference>
<protein>
    <submittedName>
        <fullName evidence="1">HK97 gp10 family phage protein</fullName>
    </submittedName>
</protein>
<dbReference type="AlphaFoldDB" id="A0A9J6ZEU8"/>
<organism evidence="1 2">
    <name type="scientific">Candidatus Pristimantibacillus lignocellulolyticus</name>
    <dbReference type="NCBI Taxonomy" id="2994561"/>
    <lineage>
        <taxon>Bacteria</taxon>
        <taxon>Bacillati</taxon>
        <taxon>Bacillota</taxon>
        <taxon>Bacilli</taxon>
        <taxon>Bacillales</taxon>
        <taxon>Paenibacillaceae</taxon>
        <taxon>Candidatus Pristimantibacillus</taxon>
    </lineage>
</organism>
<dbReference type="Proteomes" id="UP001056756">
    <property type="component" value="Chromosome"/>
</dbReference>
<reference evidence="1" key="1">
    <citation type="submission" date="2022-05" db="EMBL/GenBank/DDBJ databases">
        <title>Novel bacterial taxa in a minimal lignocellulolytic consortium and its capacity to transform plastics disclosed by genome-resolved metagenomics.</title>
        <authorList>
            <person name="Rodriguez C.A.D."/>
            <person name="Diaz-Garcia L."/>
            <person name="Herrera K."/>
            <person name="Tarazona N.A."/>
            <person name="Sproer C."/>
            <person name="Overmann J."/>
            <person name="Jimenez D.J."/>
        </authorList>
    </citation>
    <scope>NUCLEOTIDE SEQUENCE</scope>
    <source>
        <strain evidence="1">MAG5</strain>
    </source>
</reference>
<evidence type="ECO:0000313" key="1">
    <source>
        <dbReference type="EMBL" id="URN94559.1"/>
    </source>
</evidence>
<dbReference type="NCBIfam" id="TIGR01725">
    <property type="entry name" value="phge_HK97_gp10"/>
    <property type="match status" value="1"/>
</dbReference>
<proteinExistence type="predicted"/>
<name>A0A9J6ZEU8_9BACL</name>
<dbReference type="InterPro" id="IPR010064">
    <property type="entry name" value="HK97-gp10_tail"/>
</dbReference>
<dbReference type="Pfam" id="PF04883">
    <property type="entry name" value="HK97-gp10_like"/>
    <property type="match status" value="1"/>
</dbReference>
<sequence>MAKTNFELTGIDNLLKGLRQRGEQAVKSVESKALREAGKPMAEAMKGHAARSSFSRRYHLQDNIVVSNVKKKDGVKYVLVGPNKKVAWRAHFPEFGTSNQSASPYIEPGFNDTKTVALQILASVIRKGLRS</sequence>